<name>A0AA38IJL1_9CUCU</name>
<organism evidence="3 4">
    <name type="scientific">Zophobas morio</name>
    <dbReference type="NCBI Taxonomy" id="2755281"/>
    <lineage>
        <taxon>Eukaryota</taxon>
        <taxon>Metazoa</taxon>
        <taxon>Ecdysozoa</taxon>
        <taxon>Arthropoda</taxon>
        <taxon>Hexapoda</taxon>
        <taxon>Insecta</taxon>
        <taxon>Pterygota</taxon>
        <taxon>Neoptera</taxon>
        <taxon>Endopterygota</taxon>
        <taxon>Coleoptera</taxon>
        <taxon>Polyphaga</taxon>
        <taxon>Cucujiformia</taxon>
        <taxon>Tenebrionidae</taxon>
        <taxon>Zophobas</taxon>
    </lineage>
</organism>
<reference evidence="3" key="1">
    <citation type="journal article" date="2023" name="G3 (Bethesda)">
        <title>Whole genome assemblies of Zophobas morio and Tenebrio molitor.</title>
        <authorList>
            <person name="Kaur S."/>
            <person name="Stinson S.A."/>
            <person name="diCenzo G.C."/>
        </authorList>
    </citation>
    <scope>NUCLEOTIDE SEQUENCE</scope>
    <source>
        <strain evidence="3">QUZm001</strain>
    </source>
</reference>
<keyword evidence="4" id="KW-1185">Reference proteome</keyword>
<dbReference type="SUPFAM" id="SSF47240">
    <property type="entry name" value="Ferritin-like"/>
    <property type="match status" value="1"/>
</dbReference>
<dbReference type="InterPro" id="IPR012348">
    <property type="entry name" value="RNR-like"/>
</dbReference>
<sequence>MPRFNKEDILTLIGEKNQNILTDNKSNLIKDTEDSIVAKTQNAEEEFDPELEPLLQENPTRFVIFPIEYPDIWDKYKHCEALFWTVEDVNLSTDAEDWKNKLSDDERYFISHILGYFAVAGGIICENLMEKFTQEVQVTEARCFYGYQISNENIHSEMYSMLIETYIADLQEREFLFNALETIPCIKKKADWALGWRHNQKASFGERLVAFAAIEGIFFAGSSAVIFWLKRRNVLSGLTSSNELISRDERLHCDFACLILSHLVQKPSKQRIQSIIQEAVKIEKEFLTESLPVTLVGMSCQLMSQYIEFVADWLLEALGSEKIYGVKNPFDFIGVISNEDKNNFVERKVEFQKSVAAVNDSDEYVLDADF</sequence>
<evidence type="ECO:0000313" key="4">
    <source>
        <dbReference type="Proteomes" id="UP001168821"/>
    </source>
</evidence>
<comment type="similarity">
    <text evidence="1">Belongs to the ribonucleoside diphosphate reductase small chain family.</text>
</comment>
<evidence type="ECO:0000256" key="1">
    <source>
        <dbReference type="ARBA" id="ARBA00009303"/>
    </source>
</evidence>
<dbReference type="GO" id="GO:0005829">
    <property type="term" value="C:cytosol"/>
    <property type="evidence" value="ECO:0007669"/>
    <property type="project" value="TreeGrafter"/>
</dbReference>
<keyword evidence="2" id="KW-1133">Transmembrane helix</keyword>
<dbReference type="InterPro" id="IPR033909">
    <property type="entry name" value="RNR_small"/>
</dbReference>
<gene>
    <name evidence="3" type="ORF">Zmor_013833</name>
</gene>
<dbReference type="InterPro" id="IPR000358">
    <property type="entry name" value="RNR_small_fam"/>
</dbReference>
<dbReference type="Pfam" id="PF00268">
    <property type="entry name" value="Ribonuc_red_sm"/>
    <property type="match status" value="1"/>
</dbReference>
<dbReference type="CDD" id="cd01049">
    <property type="entry name" value="RNRR2"/>
    <property type="match status" value="1"/>
</dbReference>
<evidence type="ECO:0000313" key="3">
    <source>
        <dbReference type="EMBL" id="KAJ3654659.1"/>
    </source>
</evidence>
<dbReference type="Gene3D" id="1.10.620.20">
    <property type="entry name" value="Ribonucleotide Reductase, subunit A"/>
    <property type="match status" value="1"/>
</dbReference>
<feature type="transmembrane region" description="Helical" evidence="2">
    <location>
        <begin position="208"/>
        <end position="229"/>
    </location>
</feature>
<dbReference type="Proteomes" id="UP001168821">
    <property type="component" value="Unassembled WGS sequence"/>
</dbReference>
<dbReference type="InterPro" id="IPR009078">
    <property type="entry name" value="Ferritin-like_SF"/>
</dbReference>
<evidence type="ECO:0000256" key="2">
    <source>
        <dbReference type="SAM" id="Phobius"/>
    </source>
</evidence>
<dbReference type="EMBL" id="JALNTZ010000004">
    <property type="protein sequence ID" value="KAJ3654659.1"/>
    <property type="molecule type" value="Genomic_DNA"/>
</dbReference>
<protein>
    <submittedName>
        <fullName evidence="3">Uncharacterized protein</fullName>
    </submittedName>
</protein>
<accession>A0AA38IJL1</accession>
<dbReference type="GO" id="GO:0004748">
    <property type="term" value="F:ribonucleoside-diphosphate reductase activity, thioredoxin disulfide as acceptor"/>
    <property type="evidence" value="ECO:0007669"/>
    <property type="project" value="TreeGrafter"/>
</dbReference>
<dbReference type="GO" id="GO:0009263">
    <property type="term" value="P:deoxyribonucleotide biosynthetic process"/>
    <property type="evidence" value="ECO:0007669"/>
    <property type="project" value="InterPro"/>
</dbReference>
<keyword evidence="2" id="KW-0472">Membrane</keyword>
<dbReference type="AlphaFoldDB" id="A0AA38IJL1"/>
<keyword evidence="2" id="KW-0812">Transmembrane</keyword>
<comment type="caution">
    <text evidence="3">The sequence shown here is derived from an EMBL/GenBank/DDBJ whole genome shotgun (WGS) entry which is preliminary data.</text>
</comment>
<dbReference type="PANTHER" id="PTHR23409:SF18">
    <property type="entry name" value="RIBONUCLEOSIDE-DIPHOSPHATE REDUCTASE SUBUNIT M2"/>
    <property type="match status" value="1"/>
</dbReference>
<dbReference type="PANTHER" id="PTHR23409">
    <property type="entry name" value="RIBONUCLEOSIDE-DIPHOSPHATE REDUCTASE SMALL CHAIN"/>
    <property type="match status" value="1"/>
</dbReference>
<proteinExistence type="inferred from homology"/>